<dbReference type="EMBL" id="QPFP01000348">
    <property type="protein sequence ID" value="TEB15734.1"/>
    <property type="molecule type" value="Genomic_DNA"/>
</dbReference>
<sequence length="85" mass="9434">MVAECNKGYPYLENDIRELKTRRGIQTYLFDTLIDVDILGYGKQEATTSRASEATSHANGHDHNEKIETSALDVRNGSLKAPPTP</sequence>
<dbReference type="Proteomes" id="UP000298030">
    <property type="component" value="Unassembled WGS sequence"/>
</dbReference>
<feature type="compositionally biased region" description="Polar residues" evidence="1">
    <location>
        <begin position="46"/>
        <end position="58"/>
    </location>
</feature>
<proteinExistence type="predicted"/>
<comment type="caution">
    <text evidence="2">The sequence shown here is derived from an EMBL/GenBank/DDBJ whole genome shotgun (WGS) entry which is preliminary data.</text>
</comment>
<evidence type="ECO:0000256" key="1">
    <source>
        <dbReference type="SAM" id="MobiDB-lite"/>
    </source>
</evidence>
<reference evidence="2 3" key="1">
    <citation type="journal article" date="2019" name="Nat. Ecol. Evol.">
        <title>Megaphylogeny resolves global patterns of mushroom evolution.</title>
        <authorList>
            <person name="Varga T."/>
            <person name="Krizsan K."/>
            <person name="Foldi C."/>
            <person name="Dima B."/>
            <person name="Sanchez-Garcia M."/>
            <person name="Sanchez-Ramirez S."/>
            <person name="Szollosi G.J."/>
            <person name="Szarkandi J.G."/>
            <person name="Papp V."/>
            <person name="Albert L."/>
            <person name="Andreopoulos W."/>
            <person name="Angelini C."/>
            <person name="Antonin V."/>
            <person name="Barry K.W."/>
            <person name="Bougher N.L."/>
            <person name="Buchanan P."/>
            <person name="Buyck B."/>
            <person name="Bense V."/>
            <person name="Catcheside P."/>
            <person name="Chovatia M."/>
            <person name="Cooper J."/>
            <person name="Damon W."/>
            <person name="Desjardin D."/>
            <person name="Finy P."/>
            <person name="Geml J."/>
            <person name="Haridas S."/>
            <person name="Hughes K."/>
            <person name="Justo A."/>
            <person name="Karasinski D."/>
            <person name="Kautmanova I."/>
            <person name="Kiss B."/>
            <person name="Kocsube S."/>
            <person name="Kotiranta H."/>
            <person name="LaButti K.M."/>
            <person name="Lechner B.E."/>
            <person name="Liimatainen K."/>
            <person name="Lipzen A."/>
            <person name="Lukacs Z."/>
            <person name="Mihaltcheva S."/>
            <person name="Morgado L.N."/>
            <person name="Niskanen T."/>
            <person name="Noordeloos M.E."/>
            <person name="Ohm R.A."/>
            <person name="Ortiz-Santana B."/>
            <person name="Ovrebo C."/>
            <person name="Racz N."/>
            <person name="Riley R."/>
            <person name="Savchenko A."/>
            <person name="Shiryaev A."/>
            <person name="Soop K."/>
            <person name="Spirin V."/>
            <person name="Szebenyi C."/>
            <person name="Tomsovsky M."/>
            <person name="Tulloss R.E."/>
            <person name="Uehling J."/>
            <person name="Grigoriev I.V."/>
            <person name="Vagvolgyi C."/>
            <person name="Papp T."/>
            <person name="Martin F.M."/>
            <person name="Miettinen O."/>
            <person name="Hibbett D.S."/>
            <person name="Nagy L.G."/>
        </authorList>
    </citation>
    <scope>NUCLEOTIDE SEQUENCE [LARGE SCALE GENOMIC DNA]</scope>
    <source>
        <strain evidence="2 3">FP101781</strain>
    </source>
</reference>
<name>A0A4Y7S3H0_COPMI</name>
<evidence type="ECO:0000313" key="3">
    <source>
        <dbReference type="Proteomes" id="UP000298030"/>
    </source>
</evidence>
<dbReference type="AlphaFoldDB" id="A0A4Y7S3H0"/>
<evidence type="ECO:0000313" key="2">
    <source>
        <dbReference type="EMBL" id="TEB15734.1"/>
    </source>
</evidence>
<gene>
    <name evidence="2" type="ORF">FA13DRAFT_1747444</name>
</gene>
<protein>
    <submittedName>
        <fullName evidence="2">Uncharacterized protein</fullName>
    </submittedName>
</protein>
<keyword evidence="3" id="KW-1185">Reference proteome</keyword>
<feature type="compositionally biased region" description="Basic and acidic residues" evidence="1">
    <location>
        <begin position="59"/>
        <end position="68"/>
    </location>
</feature>
<accession>A0A4Y7S3H0</accession>
<feature type="region of interest" description="Disordered" evidence="1">
    <location>
        <begin position="46"/>
        <end position="85"/>
    </location>
</feature>
<organism evidence="2 3">
    <name type="scientific">Coprinellus micaceus</name>
    <name type="common">Glistening ink-cap mushroom</name>
    <name type="synonym">Coprinus micaceus</name>
    <dbReference type="NCBI Taxonomy" id="71717"/>
    <lineage>
        <taxon>Eukaryota</taxon>
        <taxon>Fungi</taxon>
        <taxon>Dikarya</taxon>
        <taxon>Basidiomycota</taxon>
        <taxon>Agaricomycotina</taxon>
        <taxon>Agaricomycetes</taxon>
        <taxon>Agaricomycetidae</taxon>
        <taxon>Agaricales</taxon>
        <taxon>Agaricineae</taxon>
        <taxon>Psathyrellaceae</taxon>
        <taxon>Coprinellus</taxon>
    </lineage>
</organism>